<dbReference type="KEGG" id="lbc:LACBIDRAFT_303818"/>
<dbReference type="RefSeq" id="XP_001884318.1">
    <property type="nucleotide sequence ID" value="XM_001884283.1"/>
</dbReference>
<evidence type="ECO:0000256" key="1">
    <source>
        <dbReference type="SAM" id="SignalP"/>
    </source>
</evidence>
<accession>B0DKE2</accession>
<protein>
    <submittedName>
        <fullName evidence="2">Predicted protein</fullName>
    </submittedName>
</protein>
<reference evidence="2 3" key="1">
    <citation type="journal article" date="2008" name="Nature">
        <title>The genome of Laccaria bicolor provides insights into mycorrhizal symbiosis.</title>
        <authorList>
            <person name="Martin F."/>
            <person name="Aerts A."/>
            <person name="Ahren D."/>
            <person name="Brun A."/>
            <person name="Danchin E.G.J."/>
            <person name="Duchaussoy F."/>
            <person name="Gibon J."/>
            <person name="Kohler A."/>
            <person name="Lindquist E."/>
            <person name="Pereda V."/>
            <person name="Salamov A."/>
            <person name="Shapiro H.J."/>
            <person name="Wuyts J."/>
            <person name="Blaudez D."/>
            <person name="Buee M."/>
            <person name="Brokstein P."/>
            <person name="Canbaeck B."/>
            <person name="Cohen D."/>
            <person name="Courty P.E."/>
            <person name="Coutinho P.M."/>
            <person name="Delaruelle C."/>
            <person name="Detter J.C."/>
            <person name="Deveau A."/>
            <person name="DiFazio S."/>
            <person name="Duplessis S."/>
            <person name="Fraissinet-Tachet L."/>
            <person name="Lucic E."/>
            <person name="Frey-Klett P."/>
            <person name="Fourrey C."/>
            <person name="Feussner I."/>
            <person name="Gay G."/>
            <person name="Grimwood J."/>
            <person name="Hoegger P.J."/>
            <person name="Jain P."/>
            <person name="Kilaru S."/>
            <person name="Labbe J."/>
            <person name="Lin Y.C."/>
            <person name="Legue V."/>
            <person name="Le Tacon F."/>
            <person name="Marmeisse R."/>
            <person name="Melayah D."/>
            <person name="Montanini B."/>
            <person name="Muratet M."/>
            <person name="Nehls U."/>
            <person name="Niculita-Hirzel H."/>
            <person name="Oudot-Le Secq M.P."/>
            <person name="Peter M."/>
            <person name="Quesneville H."/>
            <person name="Rajashekar B."/>
            <person name="Reich M."/>
            <person name="Rouhier N."/>
            <person name="Schmutz J."/>
            <person name="Yin T."/>
            <person name="Chalot M."/>
            <person name="Henrissat B."/>
            <person name="Kuees U."/>
            <person name="Lucas S."/>
            <person name="Van de Peer Y."/>
            <person name="Podila G.K."/>
            <person name="Polle A."/>
            <person name="Pukkila P.J."/>
            <person name="Richardson P.M."/>
            <person name="Rouze P."/>
            <person name="Sanders I.R."/>
            <person name="Stajich J.E."/>
            <person name="Tunlid A."/>
            <person name="Tuskan G."/>
            <person name="Grigoriev I.V."/>
        </authorList>
    </citation>
    <scope>NUCLEOTIDE SEQUENCE [LARGE SCALE GENOMIC DNA]</scope>
    <source>
        <strain evidence="3">S238N-H82 / ATCC MYA-4686</strain>
    </source>
</reference>
<feature type="chain" id="PRO_5002749310" evidence="1">
    <location>
        <begin position="24"/>
        <end position="70"/>
    </location>
</feature>
<evidence type="ECO:0000313" key="3">
    <source>
        <dbReference type="Proteomes" id="UP000001194"/>
    </source>
</evidence>
<dbReference type="InParanoid" id="B0DKE2"/>
<evidence type="ECO:0000313" key="2">
    <source>
        <dbReference type="EMBL" id="EDR04928.1"/>
    </source>
</evidence>
<dbReference type="HOGENOM" id="CLU_2758214_0_0_1"/>
<keyword evidence="1" id="KW-0732">Signal</keyword>
<gene>
    <name evidence="2" type="ORF">LACBIDRAFT_303818</name>
</gene>
<organism evidence="3">
    <name type="scientific">Laccaria bicolor (strain S238N-H82 / ATCC MYA-4686)</name>
    <name type="common">Bicoloured deceiver</name>
    <name type="synonym">Laccaria laccata var. bicolor</name>
    <dbReference type="NCBI Taxonomy" id="486041"/>
    <lineage>
        <taxon>Eukaryota</taxon>
        <taxon>Fungi</taxon>
        <taxon>Dikarya</taxon>
        <taxon>Basidiomycota</taxon>
        <taxon>Agaricomycotina</taxon>
        <taxon>Agaricomycetes</taxon>
        <taxon>Agaricomycetidae</taxon>
        <taxon>Agaricales</taxon>
        <taxon>Agaricineae</taxon>
        <taxon>Hydnangiaceae</taxon>
        <taxon>Laccaria</taxon>
    </lineage>
</organism>
<dbReference type="Proteomes" id="UP000001194">
    <property type="component" value="Unassembled WGS sequence"/>
</dbReference>
<dbReference type="AlphaFoldDB" id="B0DKE2"/>
<name>B0DKE2_LACBS</name>
<feature type="signal peptide" evidence="1">
    <location>
        <begin position="1"/>
        <end position="23"/>
    </location>
</feature>
<proteinExistence type="predicted"/>
<sequence length="70" mass="7784">MSRWAYSLLHTLLIPVFIPSSDSCCRKGAPRSYSSFLSILSVKDAKLSHITKLSSHRSSRKSLPVQNHGV</sequence>
<dbReference type="GeneID" id="6079971"/>
<dbReference type="EMBL" id="DS547115">
    <property type="protein sequence ID" value="EDR04928.1"/>
    <property type="molecule type" value="Genomic_DNA"/>
</dbReference>
<keyword evidence="3" id="KW-1185">Reference proteome</keyword>